<keyword evidence="2" id="KW-0812">Transmembrane</keyword>
<reference evidence="3 4" key="1">
    <citation type="journal article" date="2022" name="Front. Microbiol.">
        <title>High genomic differentiation and limited gene flow indicate recent cryptic speciation within the genus Laspinema (cyanobacteria).</title>
        <authorList>
            <person name="Stanojkovic A."/>
            <person name="Skoupy S."/>
            <person name="Skaloud P."/>
            <person name="Dvorak P."/>
        </authorList>
    </citation>
    <scope>NUCLEOTIDE SEQUENCE [LARGE SCALE GENOMIC DNA]</scope>
    <source>
        <strain evidence="3 4">D3b</strain>
    </source>
</reference>
<dbReference type="RefSeq" id="WP_261236475.1">
    <property type="nucleotide sequence ID" value="NZ_JAMXFA010000028.1"/>
</dbReference>
<evidence type="ECO:0000313" key="4">
    <source>
        <dbReference type="Proteomes" id="UP001525961"/>
    </source>
</evidence>
<proteinExistence type="predicted"/>
<dbReference type="EMBL" id="JAMXFA010000028">
    <property type="protein sequence ID" value="MCT7979836.1"/>
    <property type="molecule type" value="Genomic_DNA"/>
</dbReference>
<sequence>MKMENSMPNSSRDDSEALTVGHRLQINLRKNNKPDNKTGGFLWYTVLSMYAFLLIVTGSVTFLYNNGWASREENLKKIEAVRTPEQLAILTELLDLEVKNMNAVNNLASQSFNVVLGALLGFLSATVTALNKNAEEREKTNIEEEENRLTVTDLNERVDEEDRLAVTDLNERVDEADEEDRLAVTDLNERVDEADEEDRLTVTDLNERVDEADEPETKAEKPQSATRRRKSYKRKSTIVEKE</sequence>
<protein>
    <submittedName>
        <fullName evidence="3">Uncharacterized protein</fullName>
    </submittedName>
</protein>
<evidence type="ECO:0000313" key="3">
    <source>
        <dbReference type="EMBL" id="MCT7979836.1"/>
    </source>
</evidence>
<dbReference type="Proteomes" id="UP001525961">
    <property type="component" value="Unassembled WGS sequence"/>
</dbReference>
<feature type="transmembrane region" description="Helical" evidence="2">
    <location>
        <begin position="41"/>
        <end position="64"/>
    </location>
</feature>
<evidence type="ECO:0000256" key="1">
    <source>
        <dbReference type="SAM" id="MobiDB-lite"/>
    </source>
</evidence>
<keyword evidence="4" id="KW-1185">Reference proteome</keyword>
<feature type="compositionally biased region" description="Basic and acidic residues" evidence="1">
    <location>
        <begin position="199"/>
        <end position="221"/>
    </location>
</feature>
<organism evidence="3 4">
    <name type="scientific">Laspinema olomoucense D3b</name>
    <dbReference type="NCBI Taxonomy" id="2953688"/>
    <lineage>
        <taxon>Bacteria</taxon>
        <taxon>Bacillati</taxon>
        <taxon>Cyanobacteriota</taxon>
        <taxon>Cyanophyceae</taxon>
        <taxon>Oscillatoriophycideae</taxon>
        <taxon>Oscillatoriales</taxon>
        <taxon>Laspinemataceae</taxon>
        <taxon>Laspinema</taxon>
        <taxon>Laspinema olomoucense</taxon>
    </lineage>
</organism>
<keyword evidence="2" id="KW-0472">Membrane</keyword>
<keyword evidence="2" id="KW-1133">Transmembrane helix</keyword>
<name>A0ABT2NF09_9CYAN</name>
<feature type="region of interest" description="Disordered" evidence="1">
    <location>
        <begin position="192"/>
        <end position="242"/>
    </location>
</feature>
<accession>A0ABT2NF09</accession>
<gene>
    <name evidence="3" type="ORF">NG792_19130</name>
</gene>
<evidence type="ECO:0000256" key="2">
    <source>
        <dbReference type="SAM" id="Phobius"/>
    </source>
</evidence>
<feature type="compositionally biased region" description="Basic residues" evidence="1">
    <location>
        <begin position="226"/>
        <end position="236"/>
    </location>
</feature>
<comment type="caution">
    <text evidence="3">The sequence shown here is derived from an EMBL/GenBank/DDBJ whole genome shotgun (WGS) entry which is preliminary data.</text>
</comment>
<feature type="transmembrane region" description="Helical" evidence="2">
    <location>
        <begin position="111"/>
        <end position="130"/>
    </location>
</feature>